<keyword evidence="4" id="KW-0233">DNA recombination</keyword>
<dbReference type="GO" id="GO:0003677">
    <property type="term" value="F:DNA binding"/>
    <property type="evidence" value="ECO:0007669"/>
    <property type="project" value="UniProtKB-KW"/>
</dbReference>
<evidence type="ECO:0000256" key="3">
    <source>
        <dbReference type="ARBA" id="ARBA00023125"/>
    </source>
</evidence>
<dbReference type="SUPFAM" id="SSF56349">
    <property type="entry name" value="DNA breaking-rejoining enzymes"/>
    <property type="match status" value="1"/>
</dbReference>
<keyword evidence="7" id="KW-1185">Reference proteome</keyword>
<gene>
    <name evidence="6" type="ORF">NU887_08330</name>
</gene>
<evidence type="ECO:0000313" key="6">
    <source>
        <dbReference type="EMBL" id="MCR9015040.1"/>
    </source>
</evidence>
<dbReference type="InterPro" id="IPR010998">
    <property type="entry name" value="Integrase_recombinase_N"/>
</dbReference>
<accession>A0A9X2PAE7</accession>
<dbReference type="InterPro" id="IPR004107">
    <property type="entry name" value="Integrase_SAM-like_N"/>
</dbReference>
<dbReference type="Gene3D" id="1.10.443.10">
    <property type="entry name" value="Intergrase catalytic core"/>
    <property type="match status" value="1"/>
</dbReference>
<dbReference type="AlphaFoldDB" id="A0A9X2PAE7"/>
<comment type="similarity">
    <text evidence="1">Belongs to the 'phage' integrase family.</text>
</comment>
<keyword evidence="2" id="KW-0229">DNA integration</keyword>
<dbReference type="InterPro" id="IPR013762">
    <property type="entry name" value="Integrase-like_cat_sf"/>
</dbReference>
<dbReference type="CDD" id="cd01193">
    <property type="entry name" value="INT_IntI_C"/>
    <property type="match status" value="1"/>
</dbReference>
<name>A0A9X2PAE7_9BACT</name>
<keyword evidence="3" id="KW-0238">DNA-binding</keyword>
<dbReference type="InterPro" id="IPR050090">
    <property type="entry name" value="Tyrosine_recombinase_XerCD"/>
</dbReference>
<evidence type="ECO:0000256" key="4">
    <source>
        <dbReference type="ARBA" id="ARBA00023172"/>
    </source>
</evidence>
<evidence type="ECO:0000313" key="7">
    <source>
        <dbReference type="Proteomes" id="UP001142175"/>
    </source>
</evidence>
<sequence>MEPKPIQVEVIGKKIILKMPKNDADVKFVLTLRYSKWNKDGYFWEIPHYPGNLERIQQHFGERLGPVIRHETIPTESYEQSRKVDKNQVLVIKTHSGRIKLIFGYNATLTKTIKSIPYYQYDLKNKWWTIPYSEQFLEEVKRKIGELGLVMVFEEEKKNTEVVAKVSPYDIPNYRKCPEEYVHKLEERRYSEGTIKAYVPLFEEFINYFSKSTMEDLGEKEVMEFSRYLVMERKVSSSFQNQAIDAIKFYFEKVKGEERKYYHVDRPIRGKTLPAVLSEEEVIKILRVTKNLKHIAILMTIYSAGLRIGELINLKIKDIDSNRMQIRVEQAKGKKDRYTILSQRTLEILRRYIKENRPFEYLFEGQGSTKEIPLRYSTTSISAILSKAVKDAGIAKNVTVHTLRHSFATHLLERGTDLRYIQSLLGHESPKTTQIYTHITTKGFDQIISPMDGLDI</sequence>
<dbReference type="PANTHER" id="PTHR30349:SF64">
    <property type="entry name" value="PROPHAGE INTEGRASE INTD-RELATED"/>
    <property type="match status" value="1"/>
</dbReference>
<dbReference type="Pfam" id="PF13495">
    <property type="entry name" value="Phage_int_SAM_4"/>
    <property type="match status" value="1"/>
</dbReference>
<dbReference type="PANTHER" id="PTHR30349">
    <property type="entry name" value="PHAGE INTEGRASE-RELATED"/>
    <property type="match status" value="1"/>
</dbReference>
<reference evidence="6" key="1">
    <citation type="submission" date="2022-08" db="EMBL/GenBank/DDBJ databases">
        <authorList>
            <person name="Zhang D."/>
        </authorList>
    </citation>
    <scope>NUCLEOTIDE SEQUENCE</scope>
    <source>
        <strain evidence="6">XJ19-11</strain>
    </source>
</reference>
<proteinExistence type="inferred from homology"/>
<dbReference type="InterPro" id="IPR002104">
    <property type="entry name" value="Integrase_catalytic"/>
</dbReference>
<dbReference type="EMBL" id="JANSUY010000004">
    <property type="protein sequence ID" value="MCR9015040.1"/>
    <property type="molecule type" value="Genomic_DNA"/>
</dbReference>
<organism evidence="6 7">
    <name type="scientific">Aquiflexum gelatinilyticum</name>
    <dbReference type="NCBI Taxonomy" id="2961943"/>
    <lineage>
        <taxon>Bacteria</taxon>
        <taxon>Pseudomonadati</taxon>
        <taxon>Bacteroidota</taxon>
        <taxon>Cytophagia</taxon>
        <taxon>Cytophagales</taxon>
        <taxon>Cyclobacteriaceae</taxon>
        <taxon>Aquiflexum</taxon>
    </lineage>
</organism>
<dbReference type="Proteomes" id="UP001142175">
    <property type="component" value="Unassembled WGS sequence"/>
</dbReference>
<dbReference type="GO" id="GO:0015074">
    <property type="term" value="P:DNA integration"/>
    <property type="evidence" value="ECO:0007669"/>
    <property type="project" value="UniProtKB-KW"/>
</dbReference>
<evidence type="ECO:0000259" key="5">
    <source>
        <dbReference type="PROSITE" id="PS51898"/>
    </source>
</evidence>
<dbReference type="InterPro" id="IPR011010">
    <property type="entry name" value="DNA_brk_join_enz"/>
</dbReference>
<comment type="caution">
    <text evidence="6">The sequence shown here is derived from an EMBL/GenBank/DDBJ whole genome shotgun (WGS) entry which is preliminary data.</text>
</comment>
<dbReference type="Gene3D" id="1.10.150.130">
    <property type="match status" value="1"/>
</dbReference>
<feature type="domain" description="Tyr recombinase" evidence="5">
    <location>
        <begin position="272"/>
        <end position="449"/>
    </location>
</feature>
<dbReference type="Pfam" id="PF00589">
    <property type="entry name" value="Phage_integrase"/>
    <property type="match status" value="1"/>
</dbReference>
<dbReference type="GO" id="GO:0006310">
    <property type="term" value="P:DNA recombination"/>
    <property type="evidence" value="ECO:0007669"/>
    <property type="project" value="UniProtKB-KW"/>
</dbReference>
<evidence type="ECO:0000256" key="1">
    <source>
        <dbReference type="ARBA" id="ARBA00008857"/>
    </source>
</evidence>
<protein>
    <submittedName>
        <fullName evidence="6">Tyrosine-type recombinase/integrase</fullName>
    </submittedName>
</protein>
<dbReference type="PROSITE" id="PS51898">
    <property type="entry name" value="TYR_RECOMBINASE"/>
    <property type="match status" value="1"/>
</dbReference>
<dbReference type="RefSeq" id="WP_258422900.1">
    <property type="nucleotide sequence ID" value="NZ_JANSUY010000004.1"/>
</dbReference>
<evidence type="ECO:0000256" key="2">
    <source>
        <dbReference type="ARBA" id="ARBA00022908"/>
    </source>
</evidence>